<evidence type="ECO:0000313" key="2">
    <source>
        <dbReference type="EMBL" id="MFD1588333.1"/>
    </source>
</evidence>
<accession>A0ABD6CEV6</accession>
<dbReference type="RefSeq" id="WP_247381486.1">
    <property type="nucleotide sequence ID" value="NZ_JALLGV010000010.1"/>
</dbReference>
<dbReference type="PANTHER" id="PTHR43174:SF1">
    <property type="entry name" value="UDP-N-ACETYLGLUCOSAMINE 2-EPIMERASE"/>
    <property type="match status" value="1"/>
</dbReference>
<dbReference type="SUPFAM" id="SSF53756">
    <property type="entry name" value="UDP-Glycosyltransferase/glycogen phosphorylase"/>
    <property type="match status" value="1"/>
</dbReference>
<dbReference type="Proteomes" id="UP001597119">
    <property type="component" value="Unassembled WGS sequence"/>
</dbReference>
<evidence type="ECO:0000259" key="1">
    <source>
        <dbReference type="Pfam" id="PF02350"/>
    </source>
</evidence>
<proteinExistence type="predicted"/>
<keyword evidence="3" id="KW-1185">Reference proteome</keyword>
<keyword evidence="2" id="KW-0413">Isomerase</keyword>
<dbReference type="PANTHER" id="PTHR43174">
    <property type="entry name" value="UDP-N-ACETYLGLUCOSAMINE 2-EPIMERASE"/>
    <property type="match status" value="1"/>
</dbReference>
<feature type="domain" description="UDP-N-acetylglucosamine 2-epimerase" evidence="1">
    <location>
        <begin position="25"/>
        <end position="351"/>
    </location>
</feature>
<dbReference type="Gene3D" id="3.40.50.2000">
    <property type="entry name" value="Glycogen Phosphorylase B"/>
    <property type="match status" value="2"/>
</dbReference>
<dbReference type="CDD" id="cd03786">
    <property type="entry name" value="GTB_UDP-GlcNAc_2-Epimerase"/>
    <property type="match status" value="1"/>
</dbReference>
<dbReference type="EMBL" id="JBHUDJ010000011">
    <property type="protein sequence ID" value="MFD1588333.1"/>
    <property type="molecule type" value="Genomic_DNA"/>
</dbReference>
<name>A0ABD6CEV6_9EURY</name>
<dbReference type="GO" id="GO:0008761">
    <property type="term" value="F:UDP-N-acetylglucosamine 2-epimerase activity"/>
    <property type="evidence" value="ECO:0007669"/>
    <property type="project" value="UniProtKB-EC"/>
</dbReference>
<reference evidence="2 3" key="1">
    <citation type="journal article" date="2019" name="Int. J. Syst. Evol. Microbiol.">
        <title>The Global Catalogue of Microorganisms (GCM) 10K type strain sequencing project: providing services to taxonomists for standard genome sequencing and annotation.</title>
        <authorList>
            <consortium name="The Broad Institute Genomics Platform"/>
            <consortium name="The Broad Institute Genome Sequencing Center for Infectious Disease"/>
            <person name="Wu L."/>
            <person name="Ma J."/>
        </authorList>
    </citation>
    <scope>NUCLEOTIDE SEQUENCE [LARGE SCALE GENOMIC DNA]</scope>
    <source>
        <strain evidence="2 3">CGMCC 1.12125</strain>
    </source>
</reference>
<sequence>MKVLTIVGARSQLLESFPVSQALRDDHDEVVVYTGENYTQEMGESFFDVLSVPEPDVTLGLESRSDAEQTASLLSSLDDLVETHAPDVVLVYGDTNATLAGALVGAKRDVLVAHIEAGLRDDDRSQPDEINRVLADHCSGLLFVPSERAKHFLADEGITDGVYDTGDVMYDALRIVREQARSQSGIVSTLGREDDEYILAALHRASSINDGDRLRSIVEGLGAAPRPVLLPSHPRLDEALERYGLASDLPEGVNRIDRVGYLDYIRLLDGAERVATDAGRVQKEAFYLDTPCVTLRERTAWLATVTCGWNVLVGTDPDAISRNLDRSFDVAAKPNPYGDGSAAEQIVSALESERLSVESNNSAEKLTS</sequence>
<organism evidence="2 3">
    <name type="scientific">Halorientalis brevis</name>
    <dbReference type="NCBI Taxonomy" id="1126241"/>
    <lineage>
        <taxon>Archaea</taxon>
        <taxon>Methanobacteriati</taxon>
        <taxon>Methanobacteriota</taxon>
        <taxon>Stenosarchaea group</taxon>
        <taxon>Halobacteria</taxon>
        <taxon>Halobacteriales</taxon>
        <taxon>Haloarculaceae</taxon>
        <taxon>Halorientalis</taxon>
    </lineage>
</organism>
<dbReference type="NCBIfam" id="TIGR00236">
    <property type="entry name" value="wecB"/>
    <property type="match status" value="1"/>
</dbReference>
<dbReference type="InterPro" id="IPR003331">
    <property type="entry name" value="UDP_GlcNAc_Epimerase_2_dom"/>
</dbReference>
<comment type="caution">
    <text evidence="2">The sequence shown here is derived from an EMBL/GenBank/DDBJ whole genome shotgun (WGS) entry which is preliminary data.</text>
</comment>
<dbReference type="Pfam" id="PF02350">
    <property type="entry name" value="Epimerase_2"/>
    <property type="match status" value="1"/>
</dbReference>
<evidence type="ECO:0000313" key="3">
    <source>
        <dbReference type="Proteomes" id="UP001597119"/>
    </source>
</evidence>
<dbReference type="EC" id="5.1.3.14" evidence="2"/>
<dbReference type="InterPro" id="IPR029767">
    <property type="entry name" value="WecB-like"/>
</dbReference>
<gene>
    <name evidence="2" type="primary">wecB</name>
    <name evidence="2" type="ORF">ACFR9U_15230</name>
</gene>
<protein>
    <submittedName>
        <fullName evidence="2">Non-hydrolyzing UDP-N-acetylglucosamine 2-epimerase</fullName>
        <ecNumber evidence="2">5.1.3.14</ecNumber>
    </submittedName>
</protein>
<dbReference type="AlphaFoldDB" id="A0ABD6CEV6"/>